<name>A0A3P9H0X9_ORYLA</name>
<accession>A0A3P9H0X9</accession>
<dbReference type="Ensembl" id="ENSORLT00015012694.1">
    <property type="protein sequence ID" value="ENSORLP00015001415.1"/>
    <property type="gene ID" value="ENSORLG00015002017.1"/>
</dbReference>
<feature type="region of interest" description="Disordered" evidence="1">
    <location>
        <begin position="98"/>
        <end position="121"/>
    </location>
</feature>
<feature type="region of interest" description="Disordered" evidence="1">
    <location>
        <begin position="13"/>
        <end position="33"/>
    </location>
</feature>
<protein>
    <submittedName>
        <fullName evidence="2">Uncharacterized protein</fullName>
    </submittedName>
</protein>
<sequence length="121" mass="13658">MLGCFTHPSLKILQKKKNDSTPGPGTEEPRWHTGLCVPRSTARLWLQRSHSGRIKESQCPRRFGKNNDFVLPLTSIISPYTQHSTMLALGWTGIPKTPSSRYRRPTPIHTFLNNPTATSPH</sequence>
<organism evidence="2 3">
    <name type="scientific">Oryzias latipes</name>
    <name type="common">Japanese rice fish</name>
    <name type="synonym">Japanese killifish</name>
    <dbReference type="NCBI Taxonomy" id="8090"/>
    <lineage>
        <taxon>Eukaryota</taxon>
        <taxon>Metazoa</taxon>
        <taxon>Chordata</taxon>
        <taxon>Craniata</taxon>
        <taxon>Vertebrata</taxon>
        <taxon>Euteleostomi</taxon>
        <taxon>Actinopterygii</taxon>
        <taxon>Neopterygii</taxon>
        <taxon>Teleostei</taxon>
        <taxon>Neoteleostei</taxon>
        <taxon>Acanthomorphata</taxon>
        <taxon>Ovalentaria</taxon>
        <taxon>Atherinomorphae</taxon>
        <taxon>Beloniformes</taxon>
        <taxon>Adrianichthyidae</taxon>
        <taxon>Oryziinae</taxon>
        <taxon>Oryzias</taxon>
    </lineage>
</organism>
<reference evidence="2" key="3">
    <citation type="submission" date="2025-08" db="UniProtKB">
        <authorList>
            <consortium name="Ensembl"/>
        </authorList>
    </citation>
    <scope>IDENTIFICATION</scope>
    <source>
        <strain evidence="2">HSOK</strain>
    </source>
</reference>
<dbReference type="Proteomes" id="UP000265200">
    <property type="component" value="Chromosome 1"/>
</dbReference>
<reference evidence="2" key="4">
    <citation type="submission" date="2025-09" db="UniProtKB">
        <authorList>
            <consortium name="Ensembl"/>
        </authorList>
    </citation>
    <scope>IDENTIFICATION</scope>
    <source>
        <strain evidence="2">HSOK</strain>
    </source>
</reference>
<proteinExistence type="predicted"/>
<feature type="compositionally biased region" description="Polar residues" evidence="1">
    <location>
        <begin position="111"/>
        <end position="121"/>
    </location>
</feature>
<reference key="1">
    <citation type="journal article" date="2007" name="Nature">
        <title>The medaka draft genome and insights into vertebrate genome evolution.</title>
        <authorList>
            <person name="Kasahara M."/>
            <person name="Naruse K."/>
            <person name="Sasaki S."/>
            <person name="Nakatani Y."/>
            <person name="Qu W."/>
            <person name="Ahsan B."/>
            <person name="Yamada T."/>
            <person name="Nagayasu Y."/>
            <person name="Doi K."/>
            <person name="Kasai Y."/>
            <person name="Jindo T."/>
            <person name="Kobayashi D."/>
            <person name="Shimada A."/>
            <person name="Toyoda A."/>
            <person name="Kuroki Y."/>
            <person name="Fujiyama A."/>
            <person name="Sasaki T."/>
            <person name="Shimizu A."/>
            <person name="Asakawa S."/>
            <person name="Shimizu N."/>
            <person name="Hashimoto S."/>
            <person name="Yang J."/>
            <person name="Lee Y."/>
            <person name="Matsushima K."/>
            <person name="Sugano S."/>
            <person name="Sakaizumi M."/>
            <person name="Narita T."/>
            <person name="Ohishi K."/>
            <person name="Haga S."/>
            <person name="Ohta F."/>
            <person name="Nomoto H."/>
            <person name="Nogata K."/>
            <person name="Morishita T."/>
            <person name="Endo T."/>
            <person name="Shin-I T."/>
            <person name="Takeda H."/>
            <person name="Morishita S."/>
            <person name="Kohara Y."/>
        </authorList>
    </citation>
    <scope>NUCLEOTIDE SEQUENCE [LARGE SCALE GENOMIC DNA]</scope>
    <source>
        <strain>Hd-rR</strain>
    </source>
</reference>
<evidence type="ECO:0000313" key="2">
    <source>
        <dbReference type="Ensembl" id="ENSORLP00015001415.1"/>
    </source>
</evidence>
<evidence type="ECO:0000256" key="1">
    <source>
        <dbReference type="SAM" id="MobiDB-lite"/>
    </source>
</evidence>
<reference evidence="2 3" key="2">
    <citation type="submission" date="2017-04" db="EMBL/GenBank/DDBJ databases">
        <title>CpG methylation of centromeres and impact of large insertions on vertebrate speciation.</title>
        <authorList>
            <person name="Ichikawa K."/>
            <person name="Yoshimura J."/>
            <person name="Morishita S."/>
        </authorList>
    </citation>
    <scope>NUCLEOTIDE SEQUENCE</scope>
    <source>
        <strain evidence="2 3">HSOK</strain>
    </source>
</reference>
<evidence type="ECO:0000313" key="3">
    <source>
        <dbReference type="Proteomes" id="UP000265200"/>
    </source>
</evidence>
<dbReference type="AlphaFoldDB" id="A0A3P9H0X9"/>